<dbReference type="HOGENOM" id="CLU_017098_1_0_1"/>
<reference evidence="11" key="2">
    <citation type="submission" date="2011-02" db="EMBL/GenBank/DDBJ databases">
        <authorList>
            <person name="MacLean D."/>
        </authorList>
    </citation>
    <scope>NUCLEOTIDE SEQUENCE</scope>
</reference>
<keyword evidence="7" id="KW-0175">Coiled coil</keyword>
<evidence type="ECO:0000256" key="4">
    <source>
        <dbReference type="ARBA" id="ARBA00022692"/>
    </source>
</evidence>
<dbReference type="Pfam" id="PF04588">
    <property type="entry name" value="HIG_1_N"/>
    <property type="match status" value="1"/>
</dbReference>
<name>F0WP27_9STRA</name>
<dbReference type="PROSITE" id="PS51503">
    <property type="entry name" value="HIG1"/>
    <property type="match status" value="1"/>
</dbReference>
<sequence>MNASKRFKADKSFDSLVSSVESASYIDETMNAKSIHSLFSSLRKAIEKNAVQRTKYAQTPSKFMDSEVALHQELIKWKGMAAFPNLFAHCLEIKDEFVPLLLSLLQHENMDIHFDVVAIIADWTDIEDVGGMAEEELEAIVSIAKSLVEENILTSIVQIIERFEKLEIDEAKNGVIMQQDDQEDTEHETQKVIYHILQVFENMAELAPEACINVCIETTFLSQLVRLIAEKGPNASERKSMEAQVMFPQNKLYASEVLSIMLQLESPVQKAFMDGDEIEKRKANRFDKLLRIIASYRKQNPSSEDEEEFLENILNALCTLLLTREAKDRFRHLEGLELLLRLLKDQTAFMYAGALRLLDLSLMESPRNCEHVVEIGGLKQIFAILMGKTGRYKSSHVTKGSLERLQEKQEEYIINIITSLCVYLSEQARADGFARFHLKLVEKEYEKLDRLIDLFARYHKRVQEKETERDVQTAEEERNREEEKLLLRLDAGLFTLQRISFVLAHCCAFSAKMNGYTVIKFHERQLEFESLNSILQEQLHLMDIDETGEKTETKDRPFALTLEQRIVAGARNPERYLAAMDPDYVREKLALDHHLLPHHRLANIIYDYPYKTIAVLGIPIVGGIYLHQRSNKAIKVSQQVMQARVYGQGALLCVLLGSMAFQDYMSRRGRFE</sequence>
<reference evidence="11" key="1">
    <citation type="journal article" date="2011" name="PLoS Biol.">
        <title>Gene gain and loss during evolution of obligate parasitism in the white rust pathogen of Arabidopsis thaliana.</title>
        <authorList>
            <person name="Kemen E."/>
            <person name="Gardiner A."/>
            <person name="Schultz-Larsen T."/>
            <person name="Kemen A.C."/>
            <person name="Balmuth A.L."/>
            <person name="Robert-Seilaniantz A."/>
            <person name="Bailey K."/>
            <person name="Holub E."/>
            <person name="Studholme D.J."/>
            <person name="Maclean D."/>
            <person name="Jones J.D."/>
        </authorList>
    </citation>
    <scope>NUCLEOTIDE SEQUENCE</scope>
</reference>
<keyword evidence="6" id="KW-1133">Transmembrane helix</keyword>
<protein>
    <submittedName>
        <fullName evidence="11">Betacateninlike protein putative</fullName>
    </submittedName>
</protein>
<dbReference type="InterPro" id="IPR016024">
    <property type="entry name" value="ARM-type_fold"/>
</dbReference>
<evidence type="ECO:0000256" key="6">
    <source>
        <dbReference type="ARBA" id="ARBA00022989"/>
    </source>
</evidence>
<evidence type="ECO:0000259" key="10">
    <source>
        <dbReference type="PROSITE" id="PS51503"/>
    </source>
</evidence>
<keyword evidence="4" id="KW-0812">Transmembrane</keyword>
<keyword evidence="8" id="KW-0472">Membrane</keyword>
<organism evidence="11">
    <name type="scientific">Albugo laibachii Nc14</name>
    <dbReference type="NCBI Taxonomy" id="890382"/>
    <lineage>
        <taxon>Eukaryota</taxon>
        <taxon>Sar</taxon>
        <taxon>Stramenopiles</taxon>
        <taxon>Oomycota</taxon>
        <taxon>Peronosporomycetes</taxon>
        <taxon>Albuginales</taxon>
        <taxon>Albuginaceae</taxon>
        <taxon>Albugo</taxon>
    </lineage>
</organism>
<dbReference type="Gene3D" id="1.25.10.10">
    <property type="entry name" value="Leucine-rich Repeat Variant"/>
    <property type="match status" value="1"/>
</dbReference>
<feature type="domain" description="HIG1" evidence="10">
    <location>
        <begin position="582"/>
        <end position="672"/>
    </location>
</feature>
<dbReference type="PANTHER" id="PTHR14978">
    <property type="entry name" value="BETA-CATENIN-LIKE PROTEIN 1 NUCLEAR ASSOCIATED PROTEIN"/>
    <property type="match status" value="1"/>
</dbReference>
<dbReference type="SMART" id="SM01156">
    <property type="entry name" value="DUF1716"/>
    <property type="match status" value="1"/>
</dbReference>
<gene>
    <name evidence="11" type="primary">AlNc14C178G8175</name>
    <name evidence="11" type="ORF">ALNC14_092140</name>
</gene>
<evidence type="ECO:0000256" key="5">
    <source>
        <dbReference type="ARBA" id="ARBA00022737"/>
    </source>
</evidence>
<evidence type="ECO:0000313" key="11">
    <source>
        <dbReference type="EMBL" id="CCA23071.1"/>
    </source>
</evidence>
<dbReference type="EMBL" id="FR824223">
    <property type="protein sequence ID" value="CCA23071.1"/>
    <property type="molecule type" value="Genomic_DNA"/>
</dbReference>
<dbReference type="InterPro" id="IPR011989">
    <property type="entry name" value="ARM-like"/>
</dbReference>
<accession>F0WP27</accession>
<dbReference type="GO" id="GO:0005739">
    <property type="term" value="C:mitochondrion"/>
    <property type="evidence" value="ECO:0007669"/>
    <property type="project" value="UniProtKB-SubCell"/>
</dbReference>
<keyword evidence="9" id="KW-0539">Nucleus</keyword>
<evidence type="ECO:0000256" key="9">
    <source>
        <dbReference type="ARBA" id="ARBA00023242"/>
    </source>
</evidence>
<dbReference type="SUPFAM" id="SSF48371">
    <property type="entry name" value="ARM repeat"/>
    <property type="match status" value="1"/>
</dbReference>
<evidence type="ECO:0000256" key="3">
    <source>
        <dbReference type="ARBA" id="ARBA00022553"/>
    </source>
</evidence>
<dbReference type="InterPro" id="IPR007667">
    <property type="entry name" value="Hypoxia_induced_domain"/>
</dbReference>
<evidence type="ECO:0000256" key="8">
    <source>
        <dbReference type="ARBA" id="ARBA00023136"/>
    </source>
</evidence>
<evidence type="ECO:0000256" key="1">
    <source>
        <dbReference type="ARBA" id="ARBA00004123"/>
    </source>
</evidence>
<dbReference type="GO" id="GO:0005681">
    <property type="term" value="C:spliceosomal complex"/>
    <property type="evidence" value="ECO:0007669"/>
    <property type="project" value="TreeGrafter"/>
</dbReference>
<proteinExistence type="predicted"/>
<dbReference type="AlphaFoldDB" id="F0WP27"/>
<comment type="subcellular location">
    <subcellularLocation>
        <location evidence="2">Mitochondrion</location>
    </subcellularLocation>
    <subcellularLocation>
        <location evidence="1">Nucleus</location>
    </subcellularLocation>
</comment>
<dbReference type="Pfam" id="PF08216">
    <property type="entry name" value="CTNNBL"/>
    <property type="match status" value="1"/>
</dbReference>
<keyword evidence="5" id="KW-0677">Repeat</keyword>
<dbReference type="InterPro" id="IPR039678">
    <property type="entry name" value="CTNNBL1"/>
</dbReference>
<dbReference type="PANTHER" id="PTHR14978:SF0">
    <property type="entry name" value="BETA-CATENIN-LIKE PROTEIN 1"/>
    <property type="match status" value="1"/>
</dbReference>
<evidence type="ECO:0000256" key="7">
    <source>
        <dbReference type="ARBA" id="ARBA00023054"/>
    </source>
</evidence>
<evidence type="ECO:0000256" key="2">
    <source>
        <dbReference type="ARBA" id="ARBA00004173"/>
    </source>
</evidence>
<dbReference type="InterPro" id="IPR013180">
    <property type="entry name" value="CTNNBL1_N"/>
</dbReference>
<keyword evidence="3" id="KW-0597">Phosphoprotein</keyword>